<protein>
    <submittedName>
        <fullName evidence="1">Uncharacterized protein</fullName>
    </submittedName>
</protein>
<comment type="caution">
    <text evidence="1">The sequence shown here is derived from an EMBL/GenBank/DDBJ whole genome shotgun (WGS) entry which is preliminary data.</text>
</comment>
<gene>
    <name evidence="1" type="ORF">S01H4_23809</name>
</gene>
<reference evidence="1" key="1">
    <citation type="journal article" date="2014" name="Front. Microbiol.">
        <title>High frequency of phylogenetically diverse reductive dehalogenase-homologous genes in deep subseafloor sedimentary metagenomes.</title>
        <authorList>
            <person name="Kawai M."/>
            <person name="Futagami T."/>
            <person name="Toyoda A."/>
            <person name="Takaki Y."/>
            <person name="Nishi S."/>
            <person name="Hori S."/>
            <person name="Arai W."/>
            <person name="Tsubouchi T."/>
            <person name="Morono Y."/>
            <person name="Uchiyama I."/>
            <person name="Ito T."/>
            <person name="Fujiyama A."/>
            <person name="Inagaki F."/>
            <person name="Takami H."/>
        </authorList>
    </citation>
    <scope>NUCLEOTIDE SEQUENCE</scope>
    <source>
        <strain evidence="1">Expedition CK06-06</strain>
    </source>
</reference>
<dbReference type="AlphaFoldDB" id="X1ADR5"/>
<feature type="non-terminal residue" evidence="1">
    <location>
        <position position="218"/>
    </location>
</feature>
<organism evidence="1">
    <name type="scientific">marine sediment metagenome</name>
    <dbReference type="NCBI Taxonomy" id="412755"/>
    <lineage>
        <taxon>unclassified sequences</taxon>
        <taxon>metagenomes</taxon>
        <taxon>ecological metagenomes</taxon>
    </lineage>
</organism>
<evidence type="ECO:0000313" key="1">
    <source>
        <dbReference type="EMBL" id="GAG80690.1"/>
    </source>
</evidence>
<dbReference type="EMBL" id="BART01011095">
    <property type="protein sequence ID" value="GAG80690.1"/>
    <property type="molecule type" value="Genomic_DNA"/>
</dbReference>
<name>X1ADR5_9ZZZZ</name>
<proteinExistence type="predicted"/>
<accession>X1ADR5</accession>
<sequence length="218" mass="24302">MNWEKGVGAEYTVIVKKTEGFPSSPTDGSVVYNNTGLEYYDESLSFGASVYYSLWSYANGSYSTKVDVTQDGIVINCFAEEGFAPLGFDVFISNEDGTDTYQALNQTNPLIVNTTQTPRGDKCSIRISSASYLDNRTESFTYSLDENETITYVVLELPPLSKQTTNVSCINTGTGANYYPPFTVISDTITVLGDTCPQFDKITVNYTYSEYRERLYYL</sequence>